<dbReference type="AlphaFoldDB" id="L1IUU6"/>
<dbReference type="RefSeq" id="XP_005827016.1">
    <property type="nucleotide sequence ID" value="XM_005826959.1"/>
</dbReference>
<keyword evidence="3" id="KW-1185">Reference proteome</keyword>
<reference evidence="2" key="3">
    <citation type="submission" date="2016-03" db="UniProtKB">
        <authorList>
            <consortium name="EnsemblProtists"/>
        </authorList>
    </citation>
    <scope>IDENTIFICATION</scope>
</reference>
<protein>
    <submittedName>
        <fullName evidence="1 2">Uncharacterized protein</fullName>
    </submittedName>
</protein>
<dbReference type="PaxDb" id="55529-EKX40036"/>
<name>L1IUU6_GUITC</name>
<reference evidence="1 3" key="1">
    <citation type="journal article" date="2012" name="Nature">
        <title>Algal genomes reveal evolutionary mosaicism and the fate of nucleomorphs.</title>
        <authorList>
            <consortium name="DOE Joint Genome Institute"/>
            <person name="Curtis B.A."/>
            <person name="Tanifuji G."/>
            <person name="Burki F."/>
            <person name="Gruber A."/>
            <person name="Irimia M."/>
            <person name="Maruyama S."/>
            <person name="Arias M.C."/>
            <person name="Ball S.G."/>
            <person name="Gile G.H."/>
            <person name="Hirakawa Y."/>
            <person name="Hopkins J.F."/>
            <person name="Kuo A."/>
            <person name="Rensing S.A."/>
            <person name="Schmutz J."/>
            <person name="Symeonidi A."/>
            <person name="Elias M."/>
            <person name="Eveleigh R.J."/>
            <person name="Herman E.K."/>
            <person name="Klute M.J."/>
            <person name="Nakayama T."/>
            <person name="Obornik M."/>
            <person name="Reyes-Prieto A."/>
            <person name="Armbrust E.V."/>
            <person name="Aves S.J."/>
            <person name="Beiko R.G."/>
            <person name="Coutinho P."/>
            <person name="Dacks J.B."/>
            <person name="Durnford D.G."/>
            <person name="Fast N.M."/>
            <person name="Green B.R."/>
            <person name="Grisdale C.J."/>
            <person name="Hempel F."/>
            <person name="Henrissat B."/>
            <person name="Hoppner M.P."/>
            <person name="Ishida K."/>
            <person name="Kim E."/>
            <person name="Koreny L."/>
            <person name="Kroth P.G."/>
            <person name="Liu Y."/>
            <person name="Malik S.B."/>
            <person name="Maier U.G."/>
            <person name="McRose D."/>
            <person name="Mock T."/>
            <person name="Neilson J.A."/>
            <person name="Onodera N.T."/>
            <person name="Poole A.M."/>
            <person name="Pritham E.J."/>
            <person name="Richards T.A."/>
            <person name="Rocap G."/>
            <person name="Roy S.W."/>
            <person name="Sarai C."/>
            <person name="Schaack S."/>
            <person name="Shirato S."/>
            <person name="Slamovits C.H."/>
            <person name="Spencer D.F."/>
            <person name="Suzuki S."/>
            <person name="Worden A.Z."/>
            <person name="Zauner S."/>
            <person name="Barry K."/>
            <person name="Bell C."/>
            <person name="Bharti A.K."/>
            <person name="Crow J.A."/>
            <person name="Grimwood J."/>
            <person name="Kramer R."/>
            <person name="Lindquist E."/>
            <person name="Lucas S."/>
            <person name="Salamov A."/>
            <person name="McFadden G.I."/>
            <person name="Lane C.E."/>
            <person name="Keeling P.J."/>
            <person name="Gray M.W."/>
            <person name="Grigoriev I.V."/>
            <person name="Archibald J.M."/>
        </authorList>
    </citation>
    <scope>NUCLEOTIDE SEQUENCE</scope>
    <source>
        <strain evidence="1 3">CCMP2712</strain>
    </source>
</reference>
<dbReference type="GeneID" id="17296854"/>
<dbReference type="HOGENOM" id="CLU_2473729_0_0_1"/>
<dbReference type="EMBL" id="JH993034">
    <property type="protein sequence ID" value="EKX40036.1"/>
    <property type="molecule type" value="Genomic_DNA"/>
</dbReference>
<evidence type="ECO:0000313" key="2">
    <source>
        <dbReference type="EnsemblProtists" id="EKX40036"/>
    </source>
</evidence>
<reference evidence="3" key="2">
    <citation type="submission" date="2012-11" db="EMBL/GenBank/DDBJ databases">
        <authorList>
            <person name="Kuo A."/>
            <person name="Curtis B.A."/>
            <person name="Tanifuji G."/>
            <person name="Burki F."/>
            <person name="Gruber A."/>
            <person name="Irimia M."/>
            <person name="Maruyama S."/>
            <person name="Arias M.C."/>
            <person name="Ball S.G."/>
            <person name="Gile G.H."/>
            <person name="Hirakawa Y."/>
            <person name="Hopkins J.F."/>
            <person name="Rensing S.A."/>
            <person name="Schmutz J."/>
            <person name="Symeonidi A."/>
            <person name="Elias M."/>
            <person name="Eveleigh R.J."/>
            <person name="Herman E.K."/>
            <person name="Klute M.J."/>
            <person name="Nakayama T."/>
            <person name="Obornik M."/>
            <person name="Reyes-Prieto A."/>
            <person name="Armbrust E.V."/>
            <person name="Aves S.J."/>
            <person name="Beiko R.G."/>
            <person name="Coutinho P."/>
            <person name="Dacks J.B."/>
            <person name="Durnford D.G."/>
            <person name="Fast N.M."/>
            <person name="Green B.R."/>
            <person name="Grisdale C."/>
            <person name="Hempe F."/>
            <person name="Henrissat B."/>
            <person name="Hoppner M.P."/>
            <person name="Ishida K.-I."/>
            <person name="Kim E."/>
            <person name="Koreny L."/>
            <person name="Kroth P.G."/>
            <person name="Liu Y."/>
            <person name="Malik S.-B."/>
            <person name="Maier U.G."/>
            <person name="McRose D."/>
            <person name="Mock T."/>
            <person name="Neilson J.A."/>
            <person name="Onodera N.T."/>
            <person name="Poole A.M."/>
            <person name="Pritham E.J."/>
            <person name="Richards T.A."/>
            <person name="Rocap G."/>
            <person name="Roy S.W."/>
            <person name="Sarai C."/>
            <person name="Schaack S."/>
            <person name="Shirato S."/>
            <person name="Slamovits C.H."/>
            <person name="Spencer D.F."/>
            <person name="Suzuki S."/>
            <person name="Worden A.Z."/>
            <person name="Zauner S."/>
            <person name="Barry K."/>
            <person name="Bell C."/>
            <person name="Bharti A.K."/>
            <person name="Crow J.A."/>
            <person name="Grimwood J."/>
            <person name="Kramer R."/>
            <person name="Lindquist E."/>
            <person name="Lucas S."/>
            <person name="Salamov A."/>
            <person name="McFadden G.I."/>
            <person name="Lane C.E."/>
            <person name="Keeling P.J."/>
            <person name="Gray M.W."/>
            <person name="Grigoriev I.V."/>
            <person name="Archibald J.M."/>
        </authorList>
    </citation>
    <scope>NUCLEOTIDE SEQUENCE</scope>
    <source>
        <strain evidence="3">CCMP2712</strain>
    </source>
</reference>
<proteinExistence type="predicted"/>
<evidence type="ECO:0000313" key="1">
    <source>
        <dbReference type="EMBL" id="EKX40036.1"/>
    </source>
</evidence>
<dbReference type="EnsemblProtists" id="EKX40036">
    <property type="protein sequence ID" value="EKX40036"/>
    <property type="gene ID" value="GUITHDRAFT_154220"/>
</dbReference>
<feature type="non-terminal residue" evidence="1">
    <location>
        <position position="1"/>
    </location>
</feature>
<accession>L1IUU6</accession>
<dbReference type="KEGG" id="gtt:GUITHDRAFT_154220"/>
<gene>
    <name evidence="1" type="ORF">GUITHDRAFT_154220</name>
</gene>
<dbReference type="Proteomes" id="UP000011087">
    <property type="component" value="Unassembled WGS sequence"/>
</dbReference>
<sequence length="88" mass="9858">MFQLLYFFGWNWTQNHNNGMDGNNNACDTMSHSATLGQDDVCLGGWHQHHIYGFAQGDQAYTSSSTYDEAVQHFTGIIGANDDGGFRY</sequence>
<organism evidence="1">
    <name type="scientific">Guillardia theta (strain CCMP2712)</name>
    <name type="common">Cryptophyte</name>
    <dbReference type="NCBI Taxonomy" id="905079"/>
    <lineage>
        <taxon>Eukaryota</taxon>
        <taxon>Cryptophyceae</taxon>
        <taxon>Pyrenomonadales</taxon>
        <taxon>Geminigeraceae</taxon>
        <taxon>Guillardia</taxon>
    </lineage>
</organism>
<evidence type="ECO:0000313" key="3">
    <source>
        <dbReference type="Proteomes" id="UP000011087"/>
    </source>
</evidence>